<dbReference type="PANTHER" id="PTHR30473">
    <property type="entry name" value="PROTEIN PHOH"/>
    <property type="match status" value="1"/>
</dbReference>
<dbReference type="RefSeq" id="WP_058504237.1">
    <property type="nucleotide sequence ID" value="NZ_CAAAIF010000001.1"/>
</dbReference>
<keyword evidence="3" id="KW-0963">Cytoplasm</keyword>
<name>A0A0W0WV80_9GAMM</name>
<dbReference type="Pfam" id="PF02562">
    <property type="entry name" value="PhoH"/>
    <property type="match status" value="1"/>
</dbReference>
<accession>A0A0W0WV80</accession>
<dbReference type="GO" id="GO:0005524">
    <property type="term" value="F:ATP binding"/>
    <property type="evidence" value="ECO:0007669"/>
    <property type="project" value="UniProtKB-KW"/>
</dbReference>
<sequence>MSSTLHNETVSFSYLNSQQLANLCGVLHENIKLLETHFNVTIKVNHDEATLFGHNNHSLKQAKQVLKQLYPLIDRPISVELINVLLTELDKDSRITMSPIKLSRKTILPRNNKQAEYLTSISKHDIVFAVGPAGTGKTYLAVSKAIESFEKGEVHRLVFVRPAVEAGEKLGFLPGDLVEKVLPYLRPIYDALYEMIGFKETQKLIQTDVIEVLPLAFMRGRTLNEAFIILDEAQNTTILQMKMFLTRMGFGSKAVITGDMTQVDLPKGTDSGLAHAVKLLTNIDEISIHNFTSREVVRHPLVSKIVDCYDDADVKKDIK</sequence>
<dbReference type="Proteomes" id="UP000054725">
    <property type="component" value="Unassembled WGS sequence"/>
</dbReference>
<dbReference type="SUPFAM" id="SSF52540">
    <property type="entry name" value="P-loop containing nucleoside triphosphate hydrolases"/>
    <property type="match status" value="1"/>
</dbReference>
<organism evidence="8 9">
    <name type="scientific">Legionella nautarum</name>
    <dbReference type="NCBI Taxonomy" id="45070"/>
    <lineage>
        <taxon>Bacteria</taxon>
        <taxon>Pseudomonadati</taxon>
        <taxon>Pseudomonadota</taxon>
        <taxon>Gammaproteobacteria</taxon>
        <taxon>Legionellales</taxon>
        <taxon>Legionellaceae</taxon>
        <taxon>Legionella</taxon>
    </lineage>
</organism>
<dbReference type="InterPro" id="IPR027417">
    <property type="entry name" value="P-loop_NTPase"/>
</dbReference>
<evidence type="ECO:0000313" key="9">
    <source>
        <dbReference type="Proteomes" id="UP000054725"/>
    </source>
</evidence>
<dbReference type="InterPro" id="IPR003714">
    <property type="entry name" value="PhoH"/>
</dbReference>
<evidence type="ECO:0000256" key="2">
    <source>
        <dbReference type="ARBA" id="ARBA00010393"/>
    </source>
</evidence>
<evidence type="ECO:0000256" key="1">
    <source>
        <dbReference type="ARBA" id="ARBA00004496"/>
    </source>
</evidence>
<keyword evidence="4" id="KW-0547">Nucleotide-binding</keyword>
<protein>
    <recommendedName>
        <fullName evidence="6">PhoH-like protein</fullName>
    </recommendedName>
</protein>
<evidence type="ECO:0000256" key="4">
    <source>
        <dbReference type="ARBA" id="ARBA00022741"/>
    </source>
</evidence>
<keyword evidence="5" id="KW-0067">ATP-binding</keyword>
<dbReference type="Gene3D" id="3.40.50.300">
    <property type="entry name" value="P-loop containing nucleotide triphosphate hydrolases"/>
    <property type="match status" value="1"/>
</dbReference>
<dbReference type="GO" id="GO:0005829">
    <property type="term" value="C:cytosol"/>
    <property type="evidence" value="ECO:0007669"/>
    <property type="project" value="TreeGrafter"/>
</dbReference>
<dbReference type="FunFam" id="3.40.50.300:FF:000013">
    <property type="entry name" value="PhoH family ATPase"/>
    <property type="match status" value="1"/>
</dbReference>
<comment type="caution">
    <text evidence="8">The sequence shown here is derived from an EMBL/GenBank/DDBJ whole genome shotgun (WGS) entry which is preliminary data.</text>
</comment>
<evidence type="ECO:0000256" key="5">
    <source>
        <dbReference type="ARBA" id="ARBA00022840"/>
    </source>
</evidence>
<dbReference type="AlphaFoldDB" id="A0A0W0WV80"/>
<comment type="similarity">
    <text evidence="2">Belongs to the PhoH family.</text>
</comment>
<dbReference type="PATRIC" id="fig|45070.6.peg.1271"/>
<evidence type="ECO:0000256" key="3">
    <source>
        <dbReference type="ARBA" id="ARBA00022490"/>
    </source>
</evidence>
<evidence type="ECO:0000313" key="8">
    <source>
        <dbReference type="EMBL" id="KTD36221.1"/>
    </source>
</evidence>
<feature type="domain" description="PhoH-like protein" evidence="7">
    <location>
        <begin position="107"/>
        <end position="310"/>
    </location>
</feature>
<evidence type="ECO:0000256" key="6">
    <source>
        <dbReference type="ARBA" id="ARBA00039970"/>
    </source>
</evidence>
<dbReference type="STRING" id="45070.Lnau_1205"/>
<dbReference type="PANTHER" id="PTHR30473:SF1">
    <property type="entry name" value="PHOH-LIKE PROTEIN"/>
    <property type="match status" value="1"/>
</dbReference>
<gene>
    <name evidence="8" type="ORF">Lnau_1205</name>
</gene>
<proteinExistence type="inferred from homology"/>
<dbReference type="InterPro" id="IPR051451">
    <property type="entry name" value="PhoH2-like"/>
</dbReference>
<reference evidence="8 9" key="1">
    <citation type="submission" date="2015-11" db="EMBL/GenBank/DDBJ databases">
        <title>Genomic analysis of 38 Legionella species identifies large and diverse effector repertoires.</title>
        <authorList>
            <person name="Burstein D."/>
            <person name="Amaro F."/>
            <person name="Zusman T."/>
            <person name="Lifshitz Z."/>
            <person name="Cohen O."/>
            <person name="Gilbert J.A."/>
            <person name="Pupko T."/>
            <person name="Shuman H.A."/>
            <person name="Segal G."/>
        </authorList>
    </citation>
    <scope>NUCLEOTIDE SEQUENCE [LARGE SCALE GENOMIC DNA]</scope>
    <source>
        <strain evidence="8 9">ATCC 49506</strain>
    </source>
</reference>
<dbReference type="EMBL" id="LNYO01000013">
    <property type="protein sequence ID" value="KTD36221.1"/>
    <property type="molecule type" value="Genomic_DNA"/>
</dbReference>
<comment type="subcellular location">
    <subcellularLocation>
        <location evidence="1">Cytoplasm</location>
    </subcellularLocation>
</comment>
<evidence type="ECO:0000259" key="7">
    <source>
        <dbReference type="Pfam" id="PF02562"/>
    </source>
</evidence>
<keyword evidence="9" id="KW-1185">Reference proteome</keyword>
<dbReference type="OrthoDB" id="9805148at2"/>